<accession>A0A1N6MXB3</accession>
<name>A0A1N6MXB3_9GAMM</name>
<evidence type="ECO:0000313" key="2">
    <source>
        <dbReference type="EMBL" id="SIP73442.1"/>
    </source>
</evidence>
<feature type="region of interest" description="Disordered" evidence="1">
    <location>
        <begin position="95"/>
        <end position="118"/>
    </location>
</feature>
<sequence>MRHKLDYSKPSGKVSSAPHSAQEPSYKRRLSKSAKYAANRTIQAVTPDPQLNTSSSLLMSPLREKISARDSGDLYLPLFKTSVKGMFMEPGTCPRRKPALGSATSPENLPNTTAVTVL</sequence>
<feature type="region of interest" description="Disordered" evidence="1">
    <location>
        <begin position="1"/>
        <end position="33"/>
    </location>
</feature>
<dbReference type="AlphaFoldDB" id="A0A1N6MXB3"/>
<dbReference type="EMBL" id="FTLG01000126">
    <property type="protein sequence ID" value="SIP73442.1"/>
    <property type="molecule type" value="Genomic_DNA"/>
</dbReference>
<evidence type="ECO:0000313" key="3">
    <source>
        <dbReference type="Proteomes" id="UP000196435"/>
    </source>
</evidence>
<gene>
    <name evidence="2" type="ORF">XIS1_2110001</name>
</gene>
<organism evidence="2 3">
    <name type="scientific">Xenorhabdus innexi</name>
    <dbReference type="NCBI Taxonomy" id="290109"/>
    <lineage>
        <taxon>Bacteria</taxon>
        <taxon>Pseudomonadati</taxon>
        <taxon>Pseudomonadota</taxon>
        <taxon>Gammaproteobacteria</taxon>
        <taxon>Enterobacterales</taxon>
        <taxon>Morganellaceae</taxon>
        <taxon>Xenorhabdus</taxon>
    </lineage>
</organism>
<protein>
    <submittedName>
        <fullName evidence="2">Uncharacterized protein</fullName>
    </submittedName>
</protein>
<feature type="compositionally biased region" description="Polar residues" evidence="1">
    <location>
        <begin position="13"/>
        <end position="23"/>
    </location>
</feature>
<proteinExistence type="predicted"/>
<feature type="compositionally biased region" description="Polar residues" evidence="1">
    <location>
        <begin position="102"/>
        <end position="118"/>
    </location>
</feature>
<dbReference type="Proteomes" id="UP000196435">
    <property type="component" value="Unassembled WGS sequence"/>
</dbReference>
<evidence type="ECO:0000256" key="1">
    <source>
        <dbReference type="SAM" id="MobiDB-lite"/>
    </source>
</evidence>
<reference evidence="3" key="1">
    <citation type="submission" date="2016-12" db="EMBL/GenBank/DDBJ databases">
        <authorList>
            <person name="Gaudriault S."/>
        </authorList>
    </citation>
    <scope>NUCLEOTIDE SEQUENCE [LARGE SCALE GENOMIC DNA]</scope>
    <source>
        <strain evidence="3">HGB1681 (deposited as PTA-6826 in the American Type Culture Collection)</strain>
    </source>
</reference>